<evidence type="ECO:0000313" key="2">
    <source>
        <dbReference type="Proteomes" id="UP000646053"/>
    </source>
</evidence>
<reference evidence="1" key="1">
    <citation type="submission" date="2019-12" db="EMBL/GenBank/DDBJ databases">
        <title>High-Quality draft genome sequences of three cyanobacteria isolated from the limestone walls of the Old Cathedral of Coimbra.</title>
        <authorList>
            <person name="Tiago I."/>
            <person name="Soares F."/>
            <person name="Portugal A."/>
        </authorList>
    </citation>
    <scope>NUCLEOTIDE SEQUENCE</scope>
    <source>
        <strain evidence="1">A</strain>
    </source>
</reference>
<protein>
    <submittedName>
        <fullName evidence="1">Sigma-70 family RNA polymerase sigma factor</fullName>
    </submittedName>
</protein>
<name>A0A8J8CJU3_9CYAN</name>
<comment type="caution">
    <text evidence="1">The sequence shown here is derived from an EMBL/GenBank/DDBJ whole genome shotgun (WGS) entry which is preliminary data.</text>
</comment>
<evidence type="ECO:0000313" key="1">
    <source>
        <dbReference type="EMBL" id="NDJ15890.1"/>
    </source>
</evidence>
<sequence>MPIPTFPEANHPIIKSLFHYNDQELLTLYQRYPDAGQYFIALFCRYSPMVYTLIQHAAKSPVQADYLFALIWRHVFHELVGVDLRAFSEGGGTFQGWLLAVTASGINEAALPPVEEIHYNLKAASPPFWCYLDRGLNQLPAATRLMVLMAQTFHWSETRISAYLQAEGEDVPPEQVKAHLRQGYRLLEDNLPDDIREIYLSGHSRQEPVRSEINSDSLENSLKELEFL</sequence>
<dbReference type="AlphaFoldDB" id="A0A8J8CJU3"/>
<gene>
    <name evidence="1" type="ORF">GS601_01065</name>
</gene>
<dbReference type="RefSeq" id="WP_162421292.1">
    <property type="nucleotide sequence ID" value="NZ_WVIE01000001.1"/>
</dbReference>
<dbReference type="Proteomes" id="UP000646053">
    <property type="component" value="Unassembled WGS sequence"/>
</dbReference>
<keyword evidence="2" id="KW-1185">Reference proteome</keyword>
<dbReference type="EMBL" id="WVIE01000001">
    <property type="protein sequence ID" value="NDJ15890.1"/>
    <property type="molecule type" value="Genomic_DNA"/>
</dbReference>
<accession>A0A8J8CJU3</accession>
<proteinExistence type="predicted"/>
<organism evidence="1 2">
    <name type="scientific">Myxacorys almedinensis A</name>
    <dbReference type="NCBI Taxonomy" id="2690445"/>
    <lineage>
        <taxon>Bacteria</taxon>
        <taxon>Bacillati</taxon>
        <taxon>Cyanobacteriota</taxon>
        <taxon>Cyanophyceae</taxon>
        <taxon>Leptolyngbyales</taxon>
        <taxon>Leptolyngbyaceae</taxon>
        <taxon>Myxacorys</taxon>
        <taxon>Myxacorys almedinensis</taxon>
    </lineage>
</organism>